<comment type="similarity">
    <text evidence="4">Belongs to the CDIP1/LITAF family.</text>
</comment>
<dbReference type="GeneID" id="115815931"/>
<dbReference type="SMART" id="SM00714">
    <property type="entry name" value="LITAF"/>
    <property type="match status" value="1"/>
</dbReference>
<keyword evidence="5" id="KW-0479">Metal-binding</keyword>
<evidence type="ECO:0000256" key="7">
    <source>
        <dbReference type="ARBA" id="ARBA00023136"/>
    </source>
</evidence>
<evidence type="ECO:0000259" key="9">
    <source>
        <dbReference type="PROSITE" id="PS51837"/>
    </source>
</evidence>
<accession>A0A6J2VP95</accession>
<dbReference type="AlphaFoldDB" id="A0A6J2VP95"/>
<gene>
    <name evidence="11" type="primary">LOC115815931</name>
</gene>
<dbReference type="PANTHER" id="PTHR23292:SF48">
    <property type="entry name" value="LIPOPOLYSACCHARIDE-INDUCED TUMOR NECROSIS FACTOR-ALPHA FACTOR HOMOLOG-RELATED"/>
    <property type="match status" value="1"/>
</dbReference>
<dbReference type="Pfam" id="PF10601">
    <property type="entry name" value="zf-LITAF-like"/>
    <property type="match status" value="1"/>
</dbReference>
<dbReference type="GO" id="GO:0098560">
    <property type="term" value="C:cytoplasmic side of late endosome membrane"/>
    <property type="evidence" value="ECO:0007669"/>
    <property type="project" value="TreeGrafter"/>
</dbReference>
<name>A0A6J2VP95_CHACN</name>
<dbReference type="GO" id="GO:0008270">
    <property type="term" value="F:zinc ion binding"/>
    <property type="evidence" value="ECO:0007669"/>
    <property type="project" value="TreeGrafter"/>
</dbReference>
<evidence type="ECO:0000256" key="1">
    <source>
        <dbReference type="ARBA" id="ARBA00004125"/>
    </source>
</evidence>
<keyword evidence="6" id="KW-0862">Zinc</keyword>
<keyword evidence="10" id="KW-1185">Reference proteome</keyword>
<dbReference type="GO" id="GO:0098574">
    <property type="term" value="C:cytoplasmic side of lysosomal membrane"/>
    <property type="evidence" value="ECO:0007669"/>
    <property type="project" value="TreeGrafter"/>
</dbReference>
<keyword evidence="7 8" id="KW-0472">Membrane</keyword>
<evidence type="ECO:0000256" key="2">
    <source>
        <dbReference type="ARBA" id="ARBA00004414"/>
    </source>
</evidence>
<dbReference type="InterPro" id="IPR006629">
    <property type="entry name" value="LITAF"/>
</dbReference>
<evidence type="ECO:0000256" key="6">
    <source>
        <dbReference type="ARBA" id="ARBA00022833"/>
    </source>
</evidence>
<keyword evidence="8" id="KW-0812">Transmembrane</keyword>
<reference evidence="11" key="1">
    <citation type="submission" date="2025-08" db="UniProtKB">
        <authorList>
            <consortium name="RefSeq"/>
        </authorList>
    </citation>
    <scope>IDENTIFICATION</scope>
</reference>
<organism evidence="10 11">
    <name type="scientific">Chanos chanos</name>
    <name type="common">Milkfish</name>
    <name type="synonym">Mugil chanos</name>
    <dbReference type="NCBI Taxonomy" id="29144"/>
    <lineage>
        <taxon>Eukaryota</taxon>
        <taxon>Metazoa</taxon>
        <taxon>Chordata</taxon>
        <taxon>Craniata</taxon>
        <taxon>Vertebrata</taxon>
        <taxon>Euteleostomi</taxon>
        <taxon>Actinopterygii</taxon>
        <taxon>Neopterygii</taxon>
        <taxon>Teleostei</taxon>
        <taxon>Ostariophysi</taxon>
        <taxon>Gonorynchiformes</taxon>
        <taxon>Chanidae</taxon>
        <taxon>Chanos</taxon>
    </lineage>
</organism>
<evidence type="ECO:0000256" key="3">
    <source>
        <dbReference type="ARBA" id="ARBA00004630"/>
    </source>
</evidence>
<dbReference type="PANTHER" id="PTHR23292">
    <property type="entry name" value="LIPOPOLYSACCHARIDE-INDUCED TUMOR NECROSIS FACTOR-ALPHA FACTOR"/>
    <property type="match status" value="1"/>
</dbReference>
<evidence type="ECO:0000313" key="10">
    <source>
        <dbReference type="Proteomes" id="UP000504632"/>
    </source>
</evidence>
<dbReference type="GO" id="GO:0005634">
    <property type="term" value="C:nucleus"/>
    <property type="evidence" value="ECO:0007669"/>
    <property type="project" value="TreeGrafter"/>
</dbReference>
<evidence type="ECO:0000313" key="11">
    <source>
        <dbReference type="RefSeq" id="XP_030634760.1"/>
    </source>
</evidence>
<dbReference type="OrthoDB" id="4713066at2759"/>
<keyword evidence="8" id="KW-1133">Transmembrane helix</keyword>
<dbReference type="Proteomes" id="UP000504632">
    <property type="component" value="Chromosome 7"/>
</dbReference>
<evidence type="ECO:0000256" key="4">
    <source>
        <dbReference type="ARBA" id="ARBA00005975"/>
    </source>
</evidence>
<dbReference type="InParanoid" id="A0A6J2VP95"/>
<evidence type="ECO:0000256" key="5">
    <source>
        <dbReference type="ARBA" id="ARBA00022723"/>
    </source>
</evidence>
<proteinExistence type="inferred from homology"/>
<protein>
    <submittedName>
        <fullName evidence="11">LITAF domain-containing protein-like</fullName>
    </submittedName>
</protein>
<dbReference type="RefSeq" id="XP_030634760.1">
    <property type="nucleotide sequence ID" value="XM_030778900.1"/>
</dbReference>
<dbReference type="PROSITE" id="PS51837">
    <property type="entry name" value="LITAF"/>
    <property type="match status" value="1"/>
</dbReference>
<feature type="transmembrane region" description="Helical" evidence="8">
    <location>
        <begin position="69"/>
        <end position="92"/>
    </location>
</feature>
<dbReference type="InterPro" id="IPR037519">
    <property type="entry name" value="LITAF_fam"/>
</dbReference>
<comment type="subcellular location">
    <subcellularLocation>
        <location evidence="1">Endosome membrane</location>
        <topology evidence="1">Peripheral membrane protein</topology>
        <orientation evidence="1">Cytoplasmic side</orientation>
    </subcellularLocation>
    <subcellularLocation>
        <location evidence="2">Late endosome membrane</location>
    </subcellularLocation>
    <subcellularLocation>
        <location evidence="3">Lysosome membrane</location>
        <topology evidence="3">Peripheral membrane protein</topology>
        <orientation evidence="3">Cytoplasmic side</orientation>
    </subcellularLocation>
</comment>
<feature type="domain" description="LITAF" evidence="9">
    <location>
        <begin position="33"/>
        <end position="114"/>
    </location>
</feature>
<sequence>MEKTPAPPYPGPPQDTVYPVLQVPPQPLPHGATQTVVALPTLGEVPGETKCPHCQQRVVTQTHYVIGAIAWYLCLILGLLFIWPCCLIPFLVDSFKDVEHCCPNCQRVIYIHRRL</sequence>
<evidence type="ECO:0000256" key="8">
    <source>
        <dbReference type="SAM" id="Phobius"/>
    </source>
</evidence>